<name>A0A8J9YTF9_BRALA</name>
<proteinExistence type="predicted"/>
<dbReference type="SUPFAM" id="SSF52200">
    <property type="entry name" value="Toll/Interleukin receptor TIR domain"/>
    <property type="match status" value="1"/>
</dbReference>
<dbReference type="FunFam" id="1.10.533.10:FF:000029">
    <property type="entry name" value="Myeloid differentiation primary response protein MyD88"/>
    <property type="match status" value="1"/>
</dbReference>
<dbReference type="GO" id="GO:0043123">
    <property type="term" value="P:positive regulation of canonical NF-kappaB signal transduction"/>
    <property type="evidence" value="ECO:0007669"/>
    <property type="project" value="InterPro"/>
</dbReference>
<feature type="domain" description="TIR" evidence="7">
    <location>
        <begin position="158"/>
        <end position="295"/>
    </location>
</feature>
<sequence>MATNTPSQDTEGENYDSIPARYLGVQTRKKLALWLNPARVAGTNWEDLADEMGFEYIEIENFKMKNSPMYDVLHVWSLKENTTVGQLIQMLKSIERFDVLDEIQSSLAKDISKYRERSSSPMPVQVPEVSTGNYPNLPTTSELHGITLQDDPEGVHKELFDAYVCYCKQDRDFVIQMVERLESSQSGPSGRRLKLCIDDRDLLPGTAYLTVTAELIENRCKRMIVVLSPEFLDSPECDFQTKYAMSLSPGAKKQRLIPVMYKQIEVPQLLRFVTVIDYVKEELKSWFWVRLSKALSRP</sequence>
<dbReference type="GO" id="GO:0002755">
    <property type="term" value="P:MyD88-dependent toll-like receptor signaling pathway"/>
    <property type="evidence" value="ECO:0007669"/>
    <property type="project" value="InterPro"/>
</dbReference>
<dbReference type="InterPro" id="IPR035897">
    <property type="entry name" value="Toll_tir_struct_dom_sf"/>
</dbReference>
<keyword evidence="3" id="KW-0399">Innate immunity</keyword>
<feature type="domain" description="Death" evidence="6">
    <location>
        <begin position="30"/>
        <end position="107"/>
    </location>
</feature>
<comment type="subcellular location">
    <subcellularLocation>
        <location evidence="1">Cytoplasm</location>
    </subcellularLocation>
</comment>
<dbReference type="SMART" id="SM00255">
    <property type="entry name" value="TIR"/>
    <property type="match status" value="1"/>
</dbReference>
<dbReference type="PROSITE" id="PS50017">
    <property type="entry name" value="DEATH_DOMAIN"/>
    <property type="match status" value="1"/>
</dbReference>
<keyword evidence="4" id="KW-0391">Immunity</keyword>
<dbReference type="Gene3D" id="3.40.50.10140">
    <property type="entry name" value="Toll/interleukin-1 receptor homology (TIR) domain"/>
    <property type="match status" value="1"/>
</dbReference>
<evidence type="ECO:0000313" key="9">
    <source>
        <dbReference type="Proteomes" id="UP000838412"/>
    </source>
</evidence>
<dbReference type="GO" id="GO:0045087">
    <property type="term" value="P:innate immune response"/>
    <property type="evidence" value="ECO:0007669"/>
    <property type="project" value="UniProtKB-KW"/>
</dbReference>
<dbReference type="GO" id="GO:0005737">
    <property type="term" value="C:cytoplasm"/>
    <property type="evidence" value="ECO:0007669"/>
    <property type="project" value="UniProtKB-SubCell"/>
</dbReference>
<dbReference type="GO" id="GO:0005886">
    <property type="term" value="C:plasma membrane"/>
    <property type="evidence" value="ECO:0007669"/>
    <property type="project" value="TreeGrafter"/>
</dbReference>
<dbReference type="InterPro" id="IPR000488">
    <property type="entry name" value="Death_dom"/>
</dbReference>
<evidence type="ECO:0000259" key="7">
    <source>
        <dbReference type="PROSITE" id="PS50104"/>
    </source>
</evidence>
<dbReference type="InterPro" id="IPR011029">
    <property type="entry name" value="DEATH-like_dom_sf"/>
</dbReference>
<organism evidence="8 9">
    <name type="scientific">Branchiostoma lanceolatum</name>
    <name type="common">Common lancelet</name>
    <name type="synonym">Amphioxus lanceolatum</name>
    <dbReference type="NCBI Taxonomy" id="7740"/>
    <lineage>
        <taxon>Eukaryota</taxon>
        <taxon>Metazoa</taxon>
        <taxon>Chordata</taxon>
        <taxon>Cephalochordata</taxon>
        <taxon>Leptocardii</taxon>
        <taxon>Amphioxiformes</taxon>
        <taxon>Branchiostomatidae</taxon>
        <taxon>Branchiostoma</taxon>
    </lineage>
</organism>
<protein>
    <submittedName>
        <fullName evidence="8">MYD88 protein</fullName>
    </submittedName>
</protein>
<dbReference type="InterPro" id="IPR034249">
    <property type="entry name" value="MyD88_Death"/>
</dbReference>
<dbReference type="SMART" id="SM00005">
    <property type="entry name" value="DEATH"/>
    <property type="match status" value="1"/>
</dbReference>
<keyword evidence="9" id="KW-1185">Reference proteome</keyword>
<dbReference type="FunFam" id="3.40.50.10140:FF:000005">
    <property type="entry name" value="Myeloid differentiation primary response protein MyD88"/>
    <property type="match status" value="1"/>
</dbReference>
<keyword evidence="2" id="KW-0963">Cytoplasm</keyword>
<dbReference type="Gene3D" id="1.10.533.10">
    <property type="entry name" value="Death Domain, Fas"/>
    <property type="match status" value="1"/>
</dbReference>
<evidence type="ECO:0000256" key="3">
    <source>
        <dbReference type="ARBA" id="ARBA00022588"/>
    </source>
</evidence>
<dbReference type="GO" id="GO:0050830">
    <property type="term" value="P:defense response to Gram-positive bacterium"/>
    <property type="evidence" value="ECO:0007669"/>
    <property type="project" value="TreeGrafter"/>
</dbReference>
<dbReference type="PROSITE" id="PS50104">
    <property type="entry name" value="TIR"/>
    <property type="match status" value="1"/>
</dbReference>
<evidence type="ECO:0000313" key="8">
    <source>
        <dbReference type="EMBL" id="CAH1241416.1"/>
    </source>
</evidence>
<dbReference type="GO" id="GO:0070976">
    <property type="term" value="F:TIR domain binding"/>
    <property type="evidence" value="ECO:0007669"/>
    <property type="project" value="InterPro"/>
</dbReference>
<reference evidence="8" key="1">
    <citation type="submission" date="2022-01" db="EMBL/GenBank/DDBJ databases">
        <authorList>
            <person name="Braso-Vives M."/>
        </authorList>
    </citation>
    <scope>NUCLEOTIDE SEQUENCE</scope>
</reference>
<dbReference type="SUPFAM" id="SSF47986">
    <property type="entry name" value="DEATH domain"/>
    <property type="match status" value="1"/>
</dbReference>
<dbReference type="GO" id="GO:0008063">
    <property type="term" value="P:Toll signaling pathway"/>
    <property type="evidence" value="ECO:0007669"/>
    <property type="project" value="TreeGrafter"/>
</dbReference>
<accession>A0A8J9YTF9</accession>
<dbReference type="PANTHER" id="PTHR15079">
    <property type="entry name" value="MYD88"/>
    <property type="match status" value="1"/>
</dbReference>
<dbReference type="AlphaFoldDB" id="A0A8J9YTF9"/>
<evidence type="ECO:0000256" key="5">
    <source>
        <dbReference type="ARBA" id="ARBA00023198"/>
    </source>
</evidence>
<evidence type="ECO:0000256" key="2">
    <source>
        <dbReference type="ARBA" id="ARBA00022490"/>
    </source>
</evidence>
<dbReference type="GO" id="GO:0034142">
    <property type="term" value="P:toll-like receptor 4 signaling pathway"/>
    <property type="evidence" value="ECO:0007669"/>
    <property type="project" value="TreeGrafter"/>
</dbReference>
<evidence type="ECO:0000256" key="1">
    <source>
        <dbReference type="ARBA" id="ARBA00004496"/>
    </source>
</evidence>
<dbReference type="PANTHER" id="PTHR15079:SF3">
    <property type="entry name" value="MYELOID DIFFERENTIATION PRIMARY RESPONSE PROTEIN MYD88"/>
    <property type="match status" value="1"/>
</dbReference>
<keyword evidence="5" id="KW-0395">Inflammatory response</keyword>
<dbReference type="CDD" id="cd08312">
    <property type="entry name" value="Death_MyD88"/>
    <property type="match status" value="1"/>
</dbReference>
<dbReference type="InterPro" id="IPR000157">
    <property type="entry name" value="TIR_dom"/>
</dbReference>
<dbReference type="InterPro" id="IPR017281">
    <property type="entry name" value="Myelin_different_resp_MyD88"/>
</dbReference>
<evidence type="ECO:0000259" key="6">
    <source>
        <dbReference type="PROSITE" id="PS50017"/>
    </source>
</evidence>
<dbReference type="OrthoDB" id="10037120at2759"/>
<gene>
    <name evidence="8" type="primary">MYD88</name>
    <name evidence="8" type="ORF">BLAG_LOCUS5074</name>
</gene>
<dbReference type="EMBL" id="OV696697">
    <property type="protein sequence ID" value="CAH1241416.1"/>
    <property type="molecule type" value="Genomic_DNA"/>
</dbReference>
<dbReference type="GO" id="GO:0035325">
    <property type="term" value="F:Toll-like receptor binding"/>
    <property type="evidence" value="ECO:0007669"/>
    <property type="project" value="TreeGrafter"/>
</dbReference>
<dbReference type="Pfam" id="PF13676">
    <property type="entry name" value="TIR_2"/>
    <property type="match status" value="1"/>
</dbReference>
<evidence type="ECO:0000256" key="4">
    <source>
        <dbReference type="ARBA" id="ARBA00022859"/>
    </source>
</evidence>
<dbReference type="Pfam" id="PF00531">
    <property type="entry name" value="Death"/>
    <property type="match status" value="1"/>
</dbReference>
<dbReference type="Proteomes" id="UP000838412">
    <property type="component" value="Chromosome 12"/>
</dbReference>